<reference evidence="1 2" key="1">
    <citation type="submission" date="2018-01" db="EMBL/GenBank/DDBJ databases">
        <title>Genome characterization of the sugarcane-associated fungus Trichoderma ghanense CCMA-1212 and their application in lignocelulose bioconversion.</title>
        <authorList>
            <person name="Steindorff A.S."/>
            <person name="Mendes T.D."/>
            <person name="Vilela E.S.D."/>
            <person name="Rodrigues D.S."/>
            <person name="Formighieri E.F."/>
            <person name="Melo I.S."/>
            <person name="Favaro L.C.L."/>
        </authorList>
    </citation>
    <scope>NUCLEOTIDE SEQUENCE [LARGE SCALE GENOMIC DNA]</scope>
    <source>
        <strain evidence="1 2">CCMA-1212</strain>
    </source>
</reference>
<organism evidence="1 2">
    <name type="scientific">Trichoderma ghanense</name>
    <dbReference type="NCBI Taxonomy" id="65468"/>
    <lineage>
        <taxon>Eukaryota</taxon>
        <taxon>Fungi</taxon>
        <taxon>Dikarya</taxon>
        <taxon>Ascomycota</taxon>
        <taxon>Pezizomycotina</taxon>
        <taxon>Sordariomycetes</taxon>
        <taxon>Hypocreomycetidae</taxon>
        <taxon>Hypocreales</taxon>
        <taxon>Hypocreaceae</taxon>
        <taxon>Trichoderma</taxon>
    </lineage>
</organism>
<evidence type="ECO:0008006" key="3">
    <source>
        <dbReference type="Google" id="ProtNLM"/>
    </source>
</evidence>
<dbReference type="RefSeq" id="XP_073554813.1">
    <property type="nucleotide sequence ID" value="XM_073706566.1"/>
</dbReference>
<name>A0ABY2GRP7_9HYPO</name>
<evidence type="ECO:0000313" key="2">
    <source>
        <dbReference type="Proteomes" id="UP001642720"/>
    </source>
</evidence>
<dbReference type="EMBL" id="PPTA01000018">
    <property type="protein sequence ID" value="TFA98611.1"/>
    <property type="molecule type" value="Genomic_DNA"/>
</dbReference>
<keyword evidence="2" id="KW-1185">Reference proteome</keyword>
<evidence type="ECO:0000313" key="1">
    <source>
        <dbReference type="EMBL" id="TFA98611.1"/>
    </source>
</evidence>
<protein>
    <recommendedName>
        <fullName evidence="3">F-box domain-containing protein</fullName>
    </recommendedName>
</protein>
<gene>
    <name evidence="1" type="ORF">CCMA1212_009483</name>
</gene>
<sequence>MGQVNLTALTAPCSPITHQRTLHIGFFEILCTKAPLSRNLCGKLAKSAAFNSPRALDASPKLSVLDNFPPPPIMSPSRAKSADVGSLAMSAMVTAALPTRGPQGFADKGEAHENEGEELEVVLALFLPHNELANVLDVLHAVDGLGLGCSTGM</sequence>
<dbReference type="GeneID" id="300581016"/>
<dbReference type="Proteomes" id="UP001642720">
    <property type="component" value="Unassembled WGS sequence"/>
</dbReference>
<accession>A0ABY2GRP7</accession>
<comment type="caution">
    <text evidence="1">The sequence shown here is derived from an EMBL/GenBank/DDBJ whole genome shotgun (WGS) entry which is preliminary data.</text>
</comment>
<proteinExistence type="predicted"/>